<proteinExistence type="predicted"/>
<name>A0A0H1BDA5_9EURO</name>
<evidence type="ECO:0000313" key="2">
    <source>
        <dbReference type="EMBL" id="KLJ09424.1"/>
    </source>
</evidence>
<evidence type="ECO:0000256" key="1">
    <source>
        <dbReference type="SAM" id="MobiDB-lite"/>
    </source>
</evidence>
<evidence type="ECO:0000313" key="3">
    <source>
        <dbReference type="Proteomes" id="UP000053573"/>
    </source>
</evidence>
<reference evidence="3" key="1">
    <citation type="journal article" date="2015" name="PLoS Genet.">
        <title>The dynamic genome and transcriptome of the human fungal pathogen Blastomyces and close relative Emmonsia.</title>
        <authorList>
            <person name="Munoz J.F."/>
            <person name="Gauthier G.M."/>
            <person name="Desjardins C.A."/>
            <person name="Gallo J.E."/>
            <person name="Holder J."/>
            <person name="Sullivan T.D."/>
            <person name="Marty A.J."/>
            <person name="Carmen J.C."/>
            <person name="Chen Z."/>
            <person name="Ding L."/>
            <person name="Gujja S."/>
            <person name="Magrini V."/>
            <person name="Misas E."/>
            <person name="Mitreva M."/>
            <person name="Priest M."/>
            <person name="Saif S."/>
            <person name="Whiston E.A."/>
            <person name="Young S."/>
            <person name="Zeng Q."/>
            <person name="Goldman W.E."/>
            <person name="Mardis E.R."/>
            <person name="Taylor J.W."/>
            <person name="McEwen J.G."/>
            <person name="Clay O.K."/>
            <person name="Klein B.S."/>
            <person name="Cuomo C.A."/>
        </authorList>
    </citation>
    <scope>NUCLEOTIDE SEQUENCE [LARGE SCALE GENOMIC DNA]</scope>
    <source>
        <strain evidence="3">UAMH 139</strain>
    </source>
</reference>
<keyword evidence="3" id="KW-1185">Reference proteome</keyword>
<dbReference type="AlphaFoldDB" id="A0A0H1BDA5"/>
<dbReference type="OrthoDB" id="4207369at2759"/>
<gene>
    <name evidence="2" type="ORF">EMPG_15159</name>
</gene>
<sequence>MEPSFLPSPKRRGTRLSSSTDRFKFTPKAVSKKAPRLWDRKPMTPFNSRSSSHKVWKRFLASSFNNVGGYGADHDVFLTEINDSSTLRGVLRGVKRRCTAACVGVERGRSFLETKWEMEDIGARKRENRYISYPYLVAARASLLRRF</sequence>
<protein>
    <submittedName>
        <fullName evidence="2">Uncharacterized protein</fullName>
    </submittedName>
</protein>
<comment type="caution">
    <text evidence="2">The sequence shown here is derived from an EMBL/GenBank/DDBJ whole genome shotgun (WGS) entry which is preliminary data.</text>
</comment>
<accession>A0A0H1BDA5</accession>
<dbReference type="Proteomes" id="UP000053573">
    <property type="component" value="Unassembled WGS sequence"/>
</dbReference>
<feature type="region of interest" description="Disordered" evidence="1">
    <location>
        <begin position="1"/>
        <end position="22"/>
    </location>
</feature>
<dbReference type="EMBL" id="LDEV01002353">
    <property type="protein sequence ID" value="KLJ09424.1"/>
    <property type="molecule type" value="Genomic_DNA"/>
</dbReference>
<organism evidence="2 3">
    <name type="scientific">Blastomyces silverae</name>
    <dbReference type="NCBI Taxonomy" id="2060906"/>
    <lineage>
        <taxon>Eukaryota</taxon>
        <taxon>Fungi</taxon>
        <taxon>Dikarya</taxon>
        <taxon>Ascomycota</taxon>
        <taxon>Pezizomycotina</taxon>
        <taxon>Eurotiomycetes</taxon>
        <taxon>Eurotiomycetidae</taxon>
        <taxon>Onygenales</taxon>
        <taxon>Ajellomycetaceae</taxon>
        <taxon>Blastomyces</taxon>
    </lineage>
</organism>